<dbReference type="RefSeq" id="WP_344990304.1">
    <property type="nucleotide sequence ID" value="NZ_BAAAXV010000005.1"/>
</dbReference>
<dbReference type="EMBL" id="JBHMBW010000062">
    <property type="protein sequence ID" value="MFB9629700.1"/>
    <property type="molecule type" value="Genomic_DNA"/>
</dbReference>
<name>A0ABV5SDE5_9ACTN</name>
<reference evidence="1 2" key="1">
    <citation type="submission" date="2024-09" db="EMBL/GenBank/DDBJ databases">
        <authorList>
            <person name="Sun Q."/>
            <person name="Mori K."/>
        </authorList>
    </citation>
    <scope>NUCLEOTIDE SEQUENCE [LARGE SCALE GENOMIC DNA]</scope>
    <source>
        <strain evidence="1 2">JCM 3143</strain>
    </source>
</reference>
<sequence length="121" mass="12657">MTDPHGNGLTRRTFIQAADTTAAAYSLISTVTGTANADDRPEAADRLVVYPVPAGAPANASFSVKARTPNGRWQPVPVLRGLTKIINEKTGSGIVRNTSVATLDINGTATKTLTLTMSHPV</sequence>
<dbReference type="Proteomes" id="UP001589532">
    <property type="component" value="Unassembled WGS sequence"/>
</dbReference>
<comment type="caution">
    <text evidence="1">The sequence shown here is derived from an EMBL/GenBank/DDBJ whole genome shotgun (WGS) entry which is preliminary data.</text>
</comment>
<protein>
    <recommendedName>
        <fullName evidence="3">Twin-arginine translocation signal domain-containing protein</fullName>
    </recommendedName>
</protein>
<accession>A0ABV5SDE5</accession>
<dbReference type="PROSITE" id="PS51318">
    <property type="entry name" value="TAT"/>
    <property type="match status" value="1"/>
</dbReference>
<keyword evidence="2" id="KW-1185">Reference proteome</keyword>
<dbReference type="InterPro" id="IPR006311">
    <property type="entry name" value="TAT_signal"/>
</dbReference>
<proteinExistence type="predicted"/>
<evidence type="ECO:0000313" key="1">
    <source>
        <dbReference type="EMBL" id="MFB9629700.1"/>
    </source>
</evidence>
<evidence type="ECO:0008006" key="3">
    <source>
        <dbReference type="Google" id="ProtNLM"/>
    </source>
</evidence>
<evidence type="ECO:0000313" key="2">
    <source>
        <dbReference type="Proteomes" id="UP001589532"/>
    </source>
</evidence>
<organism evidence="1 2">
    <name type="scientific">Nonomuraea helvata</name>
    <dbReference type="NCBI Taxonomy" id="37484"/>
    <lineage>
        <taxon>Bacteria</taxon>
        <taxon>Bacillati</taxon>
        <taxon>Actinomycetota</taxon>
        <taxon>Actinomycetes</taxon>
        <taxon>Streptosporangiales</taxon>
        <taxon>Streptosporangiaceae</taxon>
        <taxon>Nonomuraea</taxon>
    </lineage>
</organism>
<gene>
    <name evidence="1" type="ORF">ACFFSA_42070</name>
</gene>